<dbReference type="CDD" id="cd10447">
    <property type="entry name" value="GIY-YIG_unchar_2"/>
    <property type="match status" value="1"/>
</dbReference>
<evidence type="ECO:0000313" key="1">
    <source>
        <dbReference type="EMBL" id="OAG77381.1"/>
    </source>
</evidence>
<reference evidence="1 2" key="1">
    <citation type="submission" date="2016-03" db="EMBL/GenBank/DDBJ databases">
        <title>Draft genome sequence of Acetobacter malorum CECT 7742, a strain isolated from strawberry vinegar.</title>
        <authorList>
            <person name="Sainz F."/>
            <person name="Mas A."/>
            <person name="Torija M.J."/>
        </authorList>
    </citation>
    <scope>NUCLEOTIDE SEQUENCE [LARGE SCALE GENOMIC DNA]</scope>
    <source>
        <strain evidence="1 2">CECT 7742</strain>
    </source>
</reference>
<organism evidence="1 2">
    <name type="scientific">Acetobacter malorum</name>
    <dbReference type="NCBI Taxonomy" id="178901"/>
    <lineage>
        <taxon>Bacteria</taxon>
        <taxon>Pseudomonadati</taxon>
        <taxon>Pseudomonadota</taxon>
        <taxon>Alphaproteobacteria</taxon>
        <taxon>Acetobacterales</taxon>
        <taxon>Acetobacteraceae</taxon>
        <taxon>Acetobacter</taxon>
    </lineage>
</organism>
<accession>A0A087PQG3</accession>
<dbReference type="PATRIC" id="fig|178901.10.peg.1467"/>
<dbReference type="Pfam" id="PF14267">
    <property type="entry name" value="DUF4357"/>
    <property type="match status" value="1"/>
</dbReference>
<dbReference type="eggNOG" id="COG0322">
    <property type="taxonomic scope" value="Bacteria"/>
</dbReference>
<dbReference type="InterPro" id="IPR025579">
    <property type="entry name" value="DUF4357"/>
</dbReference>
<dbReference type="EMBL" id="LVHD01000014">
    <property type="protein sequence ID" value="OAG77381.1"/>
    <property type="molecule type" value="Genomic_DNA"/>
</dbReference>
<dbReference type="STRING" id="178901.AmDm5_1512"/>
<sequence>MTIHPQTIQIFLPSGDPQGVRVAALTTRIVRTVEIPRARLDAFLDMPEAKQVGIYFLFGEDEETGQPKAYIGQTGNLGARLKQHNEKKDFWNRAVIAVSLTHSLTVTHAHFLEWLAIKKATDAKRYELDNQTIGTCPHTPAPMEAECNEVFETIDVLLTTLGYPAFEPLIAAPPTLPDVETQTLPESPKPTSSAALNLQLYCTTSGADGRGQYTDAGFVIQKGSTGNLATTPAFGGGKKRQALIDQGIIAIEGERIVFTQDYLASSPSFASSCLAGCPTSGWGAWHDANGTSLGFITGRFSQEETEK</sequence>
<dbReference type="InterPro" id="IPR000305">
    <property type="entry name" value="GIY-YIG_endonuc"/>
</dbReference>
<comment type="caution">
    <text evidence="1">The sequence shown here is derived from an EMBL/GenBank/DDBJ whole genome shotgun (WGS) entry which is preliminary data.</text>
</comment>
<dbReference type="Proteomes" id="UP000077349">
    <property type="component" value="Unassembled WGS sequence"/>
</dbReference>
<dbReference type="AlphaFoldDB" id="A0A087PQG3"/>
<protein>
    <submittedName>
        <fullName evidence="1">Methionine sulfoxide reductase A</fullName>
    </submittedName>
</protein>
<gene>
    <name evidence="1" type="ORF">Amal_01368</name>
</gene>
<name>A0A087PQG3_9PROT</name>
<dbReference type="PROSITE" id="PS50164">
    <property type="entry name" value="GIY_YIG"/>
    <property type="match status" value="1"/>
</dbReference>
<proteinExistence type="predicted"/>
<evidence type="ECO:0000313" key="2">
    <source>
        <dbReference type="Proteomes" id="UP000077349"/>
    </source>
</evidence>